<evidence type="ECO:0000256" key="2">
    <source>
        <dbReference type="ARBA" id="ARBA00023015"/>
    </source>
</evidence>
<gene>
    <name evidence="6" type="ORF">TPR58_04460</name>
</gene>
<keyword evidence="7" id="KW-1185">Reference proteome</keyword>
<dbReference type="InterPro" id="IPR039425">
    <property type="entry name" value="RNA_pol_sigma-70-like"/>
</dbReference>
<keyword evidence="4" id="KW-0804">Transcription</keyword>
<proteinExistence type="inferred from homology"/>
<dbReference type="Pfam" id="PF08281">
    <property type="entry name" value="Sigma70_r4_2"/>
    <property type="match status" value="1"/>
</dbReference>
<keyword evidence="3" id="KW-0731">Sigma factor</keyword>
<dbReference type="SUPFAM" id="SSF88659">
    <property type="entry name" value="Sigma3 and sigma4 domains of RNA polymerase sigma factors"/>
    <property type="match status" value="1"/>
</dbReference>
<dbReference type="Proteomes" id="UP001427805">
    <property type="component" value="Unassembled WGS sequence"/>
</dbReference>
<evidence type="ECO:0000313" key="7">
    <source>
        <dbReference type="Proteomes" id="UP001427805"/>
    </source>
</evidence>
<dbReference type="Gene3D" id="1.10.10.10">
    <property type="entry name" value="Winged helix-like DNA-binding domain superfamily/Winged helix DNA-binding domain"/>
    <property type="match status" value="1"/>
</dbReference>
<evidence type="ECO:0000256" key="1">
    <source>
        <dbReference type="ARBA" id="ARBA00010641"/>
    </source>
</evidence>
<dbReference type="Pfam" id="PF04542">
    <property type="entry name" value="Sigma70_r2"/>
    <property type="match status" value="1"/>
</dbReference>
<comment type="similarity">
    <text evidence="1">Belongs to the sigma-70 factor family. ECF subfamily.</text>
</comment>
<sequence length="179" mass="20544">MADTVIPHEGAVRSWLGRARVSQEDIDDIVQEAYCRLASLDRVDHIDRPDAYFFSIVRNLLLRRIKRTRIVSIEMIAEIESYAIDDSPSPEREAAGRLDYARLQAVMAGLPDRCRRIVEMRKIEGLSQKEIARRIGVSESVVENDVHQGVRAILRVWRDQDSRIDIRLNANDALPRGRL</sequence>
<organism evidence="6 7">
    <name type="scientific">Sphingomonas rustica</name>
    <dbReference type="NCBI Taxonomy" id="3103142"/>
    <lineage>
        <taxon>Bacteria</taxon>
        <taxon>Pseudomonadati</taxon>
        <taxon>Pseudomonadota</taxon>
        <taxon>Alphaproteobacteria</taxon>
        <taxon>Sphingomonadales</taxon>
        <taxon>Sphingomonadaceae</taxon>
        <taxon>Sphingomonas</taxon>
    </lineage>
</organism>
<dbReference type="PANTHER" id="PTHR43133:SF63">
    <property type="entry name" value="RNA POLYMERASE SIGMA FACTOR FECI-RELATED"/>
    <property type="match status" value="1"/>
</dbReference>
<dbReference type="CDD" id="cd06171">
    <property type="entry name" value="Sigma70_r4"/>
    <property type="match status" value="1"/>
</dbReference>
<evidence type="ECO:0000256" key="3">
    <source>
        <dbReference type="ARBA" id="ARBA00023082"/>
    </source>
</evidence>
<dbReference type="RefSeq" id="WP_346245412.1">
    <property type="nucleotide sequence ID" value="NZ_JBDIZK010000002.1"/>
</dbReference>
<dbReference type="InterPro" id="IPR013324">
    <property type="entry name" value="RNA_pol_sigma_r3/r4-like"/>
</dbReference>
<dbReference type="InterPro" id="IPR007627">
    <property type="entry name" value="RNA_pol_sigma70_r2"/>
</dbReference>
<dbReference type="InterPro" id="IPR013249">
    <property type="entry name" value="RNA_pol_sigma70_r4_t2"/>
</dbReference>
<dbReference type="InterPro" id="IPR001387">
    <property type="entry name" value="Cro/C1-type_HTH"/>
</dbReference>
<dbReference type="EMBL" id="JBDIZK010000002">
    <property type="protein sequence ID" value="MEN3746410.1"/>
    <property type="molecule type" value="Genomic_DNA"/>
</dbReference>
<dbReference type="InterPro" id="IPR013325">
    <property type="entry name" value="RNA_pol_sigma_r2"/>
</dbReference>
<evidence type="ECO:0000313" key="6">
    <source>
        <dbReference type="EMBL" id="MEN3746410.1"/>
    </source>
</evidence>
<comment type="caution">
    <text evidence="6">The sequence shown here is derived from an EMBL/GenBank/DDBJ whole genome shotgun (WGS) entry which is preliminary data.</text>
</comment>
<reference evidence="6 7" key="1">
    <citation type="submission" date="2024-05" db="EMBL/GenBank/DDBJ databases">
        <title>Sphingomonas sp. HF-S3 16S ribosomal RNA gene Genome sequencing and assembly.</title>
        <authorList>
            <person name="Lee H."/>
        </authorList>
    </citation>
    <scope>NUCLEOTIDE SEQUENCE [LARGE SCALE GENOMIC DNA]</scope>
    <source>
        <strain evidence="6 7">HF-S3</strain>
    </source>
</reference>
<accession>A0ABV0B8M1</accession>
<keyword evidence="2" id="KW-0805">Transcription regulation</keyword>
<dbReference type="NCBIfam" id="TIGR02937">
    <property type="entry name" value="sigma70-ECF"/>
    <property type="match status" value="1"/>
</dbReference>
<dbReference type="SUPFAM" id="SSF88946">
    <property type="entry name" value="Sigma2 domain of RNA polymerase sigma factors"/>
    <property type="match status" value="1"/>
</dbReference>
<dbReference type="InterPro" id="IPR014284">
    <property type="entry name" value="RNA_pol_sigma-70_dom"/>
</dbReference>
<feature type="domain" description="HTH cro/C1-type" evidence="5">
    <location>
        <begin position="117"/>
        <end position="142"/>
    </location>
</feature>
<dbReference type="Gene3D" id="1.10.1740.10">
    <property type="match status" value="1"/>
</dbReference>
<evidence type="ECO:0000256" key="4">
    <source>
        <dbReference type="ARBA" id="ARBA00023163"/>
    </source>
</evidence>
<protein>
    <submittedName>
        <fullName evidence="6">Sigma-70 family RNA polymerase sigma factor</fullName>
    </submittedName>
</protein>
<dbReference type="PANTHER" id="PTHR43133">
    <property type="entry name" value="RNA POLYMERASE ECF-TYPE SIGMA FACTO"/>
    <property type="match status" value="1"/>
</dbReference>
<dbReference type="PROSITE" id="PS50943">
    <property type="entry name" value="HTH_CROC1"/>
    <property type="match status" value="1"/>
</dbReference>
<dbReference type="InterPro" id="IPR036388">
    <property type="entry name" value="WH-like_DNA-bd_sf"/>
</dbReference>
<name>A0ABV0B8M1_9SPHN</name>
<evidence type="ECO:0000259" key="5">
    <source>
        <dbReference type="PROSITE" id="PS50943"/>
    </source>
</evidence>